<keyword evidence="3" id="KW-1185">Reference proteome</keyword>
<dbReference type="Proteomes" id="UP000789901">
    <property type="component" value="Unassembled WGS sequence"/>
</dbReference>
<feature type="domain" description="BHLH" evidence="1">
    <location>
        <begin position="35"/>
        <end position="91"/>
    </location>
</feature>
<dbReference type="Pfam" id="PF00010">
    <property type="entry name" value="HLH"/>
    <property type="match status" value="1"/>
</dbReference>
<evidence type="ECO:0000313" key="3">
    <source>
        <dbReference type="Proteomes" id="UP000789901"/>
    </source>
</evidence>
<feature type="non-terminal residue" evidence="2">
    <location>
        <position position="1"/>
    </location>
</feature>
<dbReference type="SUPFAM" id="SSF47459">
    <property type="entry name" value="HLH, helix-loop-helix DNA-binding domain"/>
    <property type="match status" value="1"/>
</dbReference>
<dbReference type="EMBL" id="CAJVQB010017517">
    <property type="protein sequence ID" value="CAG8784533.1"/>
    <property type="molecule type" value="Genomic_DNA"/>
</dbReference>
<gene>
    <name evidence="2" type="ORF">GMARGA_LOCUS20211</name>
</gene>
<organism evidence="2 3">
    <name type="scientific">Gigaspora margarita</name>
    <dbReference type="NCBI Taxonomy" id="4874"/>
    <lineage>
        <taxon>Eukaryota</taxon>
        <taxon>Fungi</taxon>
        <taxon>Fungi incertae sedis</taxon>
        <taxon>Mucoromycota</taxon>
        <taxon>Glomeromycotina</taxon>
        <taxon>Glomeromycetes</taxon>
        <taxon>Diversisporales</taxon>
        <taxon>Gigasporaceae</taxon>
        <taxon>Gigaspora</taxon>
    </lineage>
</organism>
<name>A0ABN7VLV6_GIGMA</name>
<accession>A0ABN7VLV6</accession>
<evidence type="ECO:0000313" key="2">
    <source>
        <dbReference type="EMBL" id="CAG8784533.1"/>
    </source>
</evidence>
<dbReference type="InterPro" id="IPR011598">
    <property type="entry name" value="bHLH_dom"/>
</dbReference>
<evidence type="ECO:0000259" key="1">
    <source>
        <dbReference type="PROSITE" id="PS50888"/>
    </source>
</evidence>
<dbReference type="PROSITE" id="PS50888">
    <property type="entry name" value="BHLH"/>
    <property type="match status" value="1"/>
</dbReference>
<comment type="caution">
    <text evidence="2">The sequence shown here is derived from an EMBL/GenBank/DDBJ whole genome shotgun (WGS) entry which is preliminary data.</text>
</comment>
<proteinExistence type="predicted"/>
<dbReference type="Gene3D" id="4.10.280.10">
    <property type="entry name" value="Helix-loop-helix DNA-binding domain"/>
    <property type="match status" value="1"/>
</dbReference>
<sequence>IKKLYLSKHNAATTKFRNCKLTKKRKRNINRDPEEQRKINVNEERKRREDINEGFTLLQQQLQVQFPTAYYRRKVNKADLLKKGGTLFYSYLQLFGLLTQTSSLLAASYIQIKKKSLMHHEKMVKCLEATCIELSEELDNMKM</sequence>
<protein>
    <submittedName>
        <fullName evidence="2">46018_t:CDS:1</fullName>
    </submittedName>
</protein>
<dbReference type="InterPro" id="IPR036638">
    <property type="entry name" value="HLH_DNA-bd_sf"/>
</dbReference>
<reference evidence="2 3" key="1">
    <citation type="submission" date="2021-06" db="EMBL/GenBank/DDBJ databases">
        <authorList>
            <person name="Kallberg Y."/>
            <person name="Tangrot J."/>
            <person name="Rosling A."/>
        </authorList>
    </citation>
    <scope>NUCLEOTIDE SEQUENCE [LARGE SCALE GENOMIC DNA]</scope>
    <source>
        <strain evidence="2 3">120-4 pot B 10/14</strain>
    </source>
</reference>